<evidence type="ECO:0000313" key="1">
    <source>
        <dbReference type="EMBL" id="VVO29459.1"/>
    </source>
</evidence>
<dbReference type="Proteomes" id="UP000337909">
    <property type="component" value="Unassembled WGS sequence"/>
</dbReference>
<protein>
    <submittedName>
        <fullName evidence="1">Uncharacterized protein</fullName>
    </submittedName>
</protein>
<gene>
    <name evidence="1" type="ORF">PS691_04822</name>
</gene>
<dbReference type="AlphaFoldDB" id="A0A5E7ERL2"/>
<name>A0A5E7ERL2_PSEFL</name>
<organism evidence="1 2">
    <name type="scientific">Pseudomonas fluorescens</name>
    <dbReference type="NCBI Taxonomy" id="294"/>
    <lineage>
        <taxon>Bacteria</taxon>
        <taxon>Pseudomonadati</taxon>
        <taxon>Pseudomonadota</taxon>
        <taxon>Gammaproteobacteria</taxon>
        <taxon>Pseudomonadales</taxon>
        <taxon>Pseudomonadaceae</taxon>
        <taxon>Pseudomonas</taxon>
    </lineage>
</organism>
<accession>A0A5E7ERL2</accession>
<sequence>MNPAAFTICYSFQGARIVFSYLSSSLTDTDACYLSLLHAGCIPEQGMASAGVFRSMQDFAGRSGVTEVRWHRSV</sequence>
<reference evidence="1 2" key="1">
    <citation type="submission" date="2019-09" db="EMBL/GenBank/DDBJ databases">
        <authorList>
            <person name="Chandra G."/>
            <person name="Truman W A."/>
        </authorList>
    </citation>
    <scope>NUCLEOTIDE SEQUENCE [LARGE SCALE GENOMIC DNA]</scope>
    <source>
        <strain evidence="1">PS691</strain>
    </source>
</reference>
<dbReference type="EMBL" id="CABVHQ010000067">
    <property type="protein sequence ID" value="VVO29459.1"/>
    <property type="molecule type" value="Genomic_DNA"/>
</dbReference>
<proteinExistence type="predicted"/>
<evidence type="ECO:0000313" key="2">
    <source>
        <dbReference type="Proteomes" id="UP000337909"/>
    </source>
</evidence>